<feature type="signal peptide" evidence="1">
    <location>
        <begin position="1"/>
        <end position="19"/>
    </location>
</feature>
<protein>
    <recommendedName>
        <fullName evidence="4">Aspartyl protease</fullName>
    </recommendedName>
</protein>
<keyword evidence="1" id="KW-0732">Signal</keyword>
<evidence type="ECO:0008006" key="4">
    <source>
        <dbReference type="Google" id="ProtNLM"/>
    </source>
</evidence>
<reference evidence="2" key="1">
    <citation type="journal article" date="2014" name="Int. J. Syst. Evol. Microbiol.">
        <title>Complete genome sequence of Corynebacterium casei LMG S-19264T (=DSM 44701T), isolated from a smear-ripened cheese.</title>
        <authorList>
            <consortium name="US DOE Joint Genome Institute (JGI-PGF)"/>
            <person name="Walter F."/>
            <person name="Albersmeier A."/>
            <person name="Kalinowski J."/>
            <person name="Ruckert C."/>
        </authorList>
    </citation>
    <scope>NUCLEOTIDE SEQUENCE</scope>
    <source>
        <strain evidence="2">CGMCC 1.15958</strain>
    </source>
</reference>
<dbReference type="InterPro" id="IPR021109">
    <property type="entry name" value="Peptidase_aspartic_dom_sf"/>
</dbReference>
<dbReference type="AlphaFoldDB" id="A0A916YXM8"/>
<dbReference type="Gene3D" id="2.40.70.10">
    <property type="entry name" value="Acid Proteases"/>
    <property type="match status" value="2"/>
</dbReference>
<evidence type="ECO:0000313" key="3">
    <source>
        <dbReference type="Proteomes" id="UP000609064"/>
    </source>
</evidence>
<feature type="chain" id="PRO_5037938813" description="Aspartyl protease" evidence="1">
    <location>
        <begin position="20"/>
        <end position="294"/>
    </location>
</feature>
<gene>
    <name evidence="2" type="ORF">GCM10011514_33120</name>
</gene>
<name>A0A916YXM8_9BACT</name>
<sequence length="294" mass="33535">MKKTLLLLLLPLHTIYAQVKSDTIAFTLNKQSNICIKARIDNSDTLTLMFHTSASDITLTREAIKNKITIKLDKTDEVQTWGGMAKSENSEHHTLFINHLVWNDMTVFADDNSGADTDGKFGCDIFKNKIVSVDYDKKRMIVSETLPQKLRGYAKMAMNFDRGSMYIEGTLNTGKVTYKDKFMFHTGYGRSILLDPKIAEKYDMSALKTIESSELRDSFNNVIKIETKEIPEVEIGGKKLKNVPLSIAAQSSSIPMKVFGNDLLKRFNVIFDFQKNEIYLKPNQLWDIAYFRKS</sequence>
<dbReference type="Proteomes" id="UP000609064">
    <property type="component" value="Unassembled WGS sequence"/>
</dbReference>
<keyword evidence="3" id="KW-1185">Reference proteome</keyword>
<dbReference type="RefSeq" id="WP_188767482.1">
    <property type="nucleotide sequence ID" value="NZ_BMKK01000006.1"/>
</dbReference>
<evidence type="ECO:0000256" key="1">
    <source>
        <dbReference type="SAM" id="SignalP"/>
    </source>
</evidence>
<organism evidence="2 3">
    <name type="scientific">Emticicia aquatilis</name>
    <dbReference type="NCBI Taxonomy" id="1537369"/>
    <lineage>
        <taxon>Bacteria</taxon>
        <taxon>Pseudomonadati</taxon>
        <taxon>Bacteroidota</taxon>
        <taxon>Cytophagia</taxon>
        <taxon>Cytophagales</taxon>
        <taxon>Leadbetterellaceae</taxon>
        <taxon>Emticicia</taxon>
    </lineage>
</organism>
<comment type="caution">
    <text evidence="2">The sequence shown here is derived from an EMBL/GenBank/DDBJ whole genome shotgun (WGS) entry which is preliminary data.</text>
</comment>
<reference evidence="2" key="2">
    <citation type="submission" date="2020-09" db="EMBL/GenBank/DDBJ databases">
        <authorList>
            <person name="Sun Q."/>
            <person name="Zhou Y."/>
        </authorList>
    </citation>
    <scope>NUCLEOTIDE SEQUENCE</scope>
    <source>
        <strain evidence="2">CGMCC 1.15958</strain>
    </source>
</reference>
<accession>A0A916YXM8</accession>
<proteinExistence type="predicted"/>
<dbReference type="EMBL" id="BMKK01000006">
    <property type="protein sequence ID" value="GGD66495.1"/>
    <property type="molecule type" value="Genomic_DNA"/>
</dbReference>
<evidence type="ECO:0000313" key="2">
    <source>
        <dbReference type="EMBL" id="GGD66495.1"/>
    </source>
</evidence>